<keyword evidence="6" id="KW-0966">Cell projection</keyword>
<gene>
    <name evidence="11" type="ORF">CXG81DRAFT_20068</name>
</gene>
<feature type="region of interest" description="Disordered" evidence="9">
    <location>
        <begin position="525"/>
        <end position="616"/>
    </location>
</feature>
<dbReference type="InterPro" id="IPR032714">
    <property type="entry name" value="DZIP1_N"/>
</dbReference>
<evidence type="ECO:0000256" key="9">
    <source>
        <dbReference type="SAM" id="MobiDB-lite"/>
    </source>
</evidence>
<keyword evidence="4 8" id="KW-0175">Coiled coil</keyword>
<accession>A0A4P9X4E2</accession>
<feature type="compositionally biased region" description="Basic and acidic residues" evidence="9">
    <location>
        <begin position="420"/>
        <end position="437"/>
    </location>
</feature>
<sequence length="616" mass="66068">MTAFRMSERSASRRAGSVDRGAARLPSPAPAYAIHVPRSARPPPPPPLHGRWSSPRGTESLRSASSAGSLGAYVATAGRDAEARRRAAAMTEAIRAGRRHAASPAATWSPRRSPARLRTAPARVTQLCDESAPAPAFCFARRDTPFDWRQLTALSVEQIRRDTDVAALDRVLDTVAFGDAAANDLRDVDPNVLKVLQLAQLTIEYLLHCQATRQAEGDDLAAALSRADVLSATQADRNDALEAALHDLKKENRQLRKTLYAYQMVTKLPAGHNTAGLAHYYDCAWCTKVFTTPAYLRSHCERRHPDQLERETPAADAASHPLAPAPAPAPVPAPAPAPPAVEPRPSETDKIEAMLHAFQSQVLDAAQRMHREVAENERHEKRHEAEVSALLKDEHARLAAELAEMRRLLELQRAETLASADRERAERDAVARAERAPTAHGASTVAMADESFSDDEPPAPPAPAPPAPAPATIVVADPAVRDDIDALRRDMQQEADRFDAAQLRIAQLEAVLAHHQRLREAQTQTPALPEAVQPPSPPAPVALPTPPLEPIVAAPPPAPAPAAAPASMLQPAAAPAKKALKSAMKPPPGLTWTQVRNSAPPSSSSSPAPSAIRTTT</sequence>
<dbReference type="Gene3D" id="3.30.160.60">
    <property type="entry name" value="Classic Zinc Finger"/>
    <property type="match status" value="1"/>
</dbReference>
<feature type="compositionally biased region" description="Low complexity" evidence="9">
    <location>
        <begin position="60"/>
        <end position="69"/>
    </location>
</feature>
<evidence type="ECO:0000256" key="4">
    <source>
        <dbReference type="ARBA" id="ARBA00023054"/>
    </source>
</evidence>
<organism evidence="11 12">
    <name type="scientific">Caulochytrium protostelioides</name>
    <dbReference type="NCBI Taxonomy" id="1555241"/>
    <lineage>
        <taxon>Eukaryota</taxon>
        <taxon>Fungi</taxon>
        <taxon>Fungi incertae sedis</taxon>
        <taxon>Chytridiomycota</taxon>
        <taxon>Chytridiomycota incertae sedis</taxon>
        <taxon>Chytridiomycetes</taxon>
        <taxon>Caulochytriales</taxon>
        <taxon>Caulochytriaceae</taxon>
        <taxon>Caulochytrium</taxon>
    </lineage>
</organism>
<feature type="region of interest" description="Disordered" evidence="9">
    <location>
        <begin position="418"/>
        <end position="470"/>
    </location>
</feature>
<feature type="coiled-coil region" evidence="8">
    <location>
        <begin position="231"/>
        <end position="258"/>
    </location>
</feature>
<dbReference type="PANTHER" id="PTHR21502">
    <property type="entry name" value="ZINC FINGER PROTEIN DZIP1"/>
    <property type="match status" value="1"/>
</dbReference>
<keyword evidence="5" id="KW-0206">Cytoskeleton</keyword>
<dbReference type="GO" id="GO:0008270">
    <property type="term" value="F:zinc ion binding"/>
    <property type="evidence" value="ECO:0007669"/>
    <property type="project" value="UniProtKB-KW"/>
</dbReference>
<reference evidence="12" key="1">
    <citation type="journal article" date="2018" name="Nat. Microbiol.">
        <title>Leveraging single-cell genomics to expand the fungal tree of life.</title>
        <authorList>
            <person name="Ahrendt S.R."/>
            <person name="Quandt C.A."/>
            <person name="Ciobanu D."/>
            <person name="Clum A."/>
            <person name="Salamov A."/>
            <person name="Andreopoulos B."/>
            <person name="Cheng J.F."/>
            <person name="Woyke T."/>
            <person name="Pelin A."/>
            <person name="Henrissat B."/>
            <person name="Reynolds N.K."/>
            <person name="Benny G.L."/>
            <person name="Smith M.E."/>
            <person name="James T.Y."/>
            <person name="Grigoriev I.V."/>
        </authorList>
    </citation>
    <scope>NUCLEOTIDE SEQUENCE [LARGE SCALE GENOMIC DNA]</scope>
    <source>
        <strain evidence="12">ATCC 52028</strain>
    </source>
</reference>
<feature type="domain" description="C2H2-type" evidence="10">
    <location>
        <begin position="281"/>
        <end position="309"/>
    </location>
</feature>
<proteinExistence type="inferred from homology"/>
<dbReference type="InterPro" id="IPR013087">
    <property type="entry name" value="Znf_C2H2_type"/>
</dbReference>
<feature type="compositionally biased region" description="Low complexity" evidence="9">
    <location>
        <begin position="563"/>
        <end position="584"/>
    </location>
</feature>
<protein>
    <recommendedName>
        <fullName evidence="10">C2H2-type domain-containing protein</fullName>
    </recommendedName>
</protein>
<feature type="compositionally biased region" description="Pro residues" evidence="9">
    <location>
        <begin position="458"/>
        <end position="469"/>
    </location>
</feature>
<keyword evidence="5" id="KW-0963">Cytoplasm</keyword>
<feature type="coiled-coil region" evidence="8">
    <location>
        <begin position="484"/>
        <end position="511"/>
    </location>
</feature>
<feature type="coiled-coil region" evidence="8">
    <location>
        <begin position="388"/>
        <end position="415"/>
    </location>
</feature>
<evidence type="ECO:0000256" key="2">
    <source>
        <dbReference type="ARBA" id="ARBA00004120"/>
    </source>
</evidence>
<feature type="compositionally biased region" description="Low complexity" evidence="9">
    <location>
        <begin position="598"/>
        <end position="616"/>
    </location>
</feature>
<evidence type="ECO:0000256" key="3">
    <source>
        <dbReference type="ARBA" id="ARBA00009131"/>
    </source>
</evidence>
<evidence type="ECO:0000256" key="1">
    <source>
        <dbReference type="ARBA" id="ARBA00004114"/>
    </source>
</evidence>
<dbReference type="GO" id="GO:0005814">
    <property type="term" value="C:centriole"/>
    <property type="evidence" value="ECO:0007669"/>
    <property type="project" value="UniProtKB-SubCell"/>
</dbReference>
<evidence type="ECO:0000256" key="7">
    <source>
        <dbReference type="PROSITE-ProRule" id="PRU00042"/>
    </source>
</evidence>
<evidence type="ECO:0000256" key="8">
    <source>
        <dbReference type="SAM" id="Coils"/>
    </source>
</evidence>
<feature type="compositionally biased region" description="Basic and acidic residues" evidence="9">
    <location>
        <begin position="1"/>
        <end position="11"/>
    </location>
</feature>
<dbReference type="InterPro" id="IPR051241">
    <property type="entry name" value="DZIP_RILPL"/>
</dbReference>
<evidence type="ECO:0000313" key="12">
    <source>
        <dbReference type="Proteomes" id="UP000274922"/>
    </source>
</evidence>
<dbReference type="EMBL" id="ML014248">
    <property type="protein sequence ID" value="RKO99910.1"/>
    <property type="molecule type" value="Genomic_DNA"/>
</dbReference>
<evidence type="ECO:0000313" key="11">
    <source>
        <dbReference type="EMBL" id="RKO99910.1"/>
    </source>
</evidence>
<evidence type="ECO:0000259" key="10">
    <source>
        <dbReference type="PROSITE" id="PS50157"/>
    </source>
</evidence>
<dbReference type="PROSITE" id="PS50157">
    <property type="entry name" value="ZINC_FINGER_C2H2_2"/>
    <property type="match status" value="1"/>
</dbReference>
<dbReference type="AlphaFoldDB" id="A0A4P9X4E2"/>
<dbReference type="OrthoDB" id="515971at2759"/>
<feature type="compositionally biased region" description="Pro residues" evidence="9">
    <location>
        <begin position="532"/>
        <end position="562"/>
    </location>
</feature>
<name>A0A4P9X4E2_9FUNG</name>
<feature type="region of interest" description="Disordered" evidence="9">
    <location>
        <begin position="96"/>
        <end position="116"/>
    </location>
</feature>
<keyword evidence="7" id="KW-0479">Metal-binding</keyword>
<comment type="subcellular location">
    <subcellularLocation>
        <location evidence="2">Cytoplasm</location>
        <location evidence="2">Cytoskeleton</location>
        <location evidence="2">Cilium basal body</location>
    </subcellularLocation>
    <subcellularLocation>
        <location evidence="1">Cytoplasm</location>
        <location evidence="1">Cytoskeleton</location>
        <location evidence="1">Microtubule organizing center</location>
        <location evidence="1">Centrosome</location>
        <location evidence="1">Centriole</location>
    </subcellularLocation>
</comment>
<keyword evidence="7" id="KW-0862">Zinc</keyword>
<dbReference type="Pfam" id="PF13815">
    <property type="entry name" value="Dzip-like_N"/>
    <property type="match status" value="1"/>
</dbReference>
<dbReference type="PROSITE" id="PS00028">
    <property type="entry name" value="ZINC_FINGER_C2H2_1"/>
    <property type="match status" value="1"/>
</dbReference>
<feature type="compositionally biased region" description="Pro residues" evidence="9">
    <location>
        <begin position="323"/>
        <end position="342"/>
    </location>
</feature>
<feature type="region of interest" description="Disordered" evidence="9">
    <location>
        <begin position="306"/>
        <end position="347"/>
    </location>
</feature>
<evidence type="ECO:0000256" key="6">
    <source>
        <dbReference type="ARBA" id="ARBA00023273"/>
    </source>
</evidence>
<dbReference type="PANTHER" id="PTHR21502:SF3">
    <property type="entry name" value="CILIUM ASSEMBLY PROTEIN DZIP1L"/>
    <property type="match status" value="1"/>
</dbReference>
<feature type="region of interest" description="Disordered" evidence="9">
    <location>
        <begin position="1"/>
        <end position="69"/>
    </location>
</feature>
<keyword evidence="7" id="KW-0863">Zinc-finger</keyword>
<comment type="similarity">
    <text evidence="3">Belongs to the DZIP C2H2-type zinc-finger protein family.</text>
</comment>
<evidence type="ECO:0000256" key="5">
    <source>
        <dbReference type="ARBA" id="ARBA00023212"/>
    </source>
</evidence>
<dbReference type="Proteomes" id="UP000274922">
    <property type="component" value="Unassembled WGS sequence"/>
</dbReference>
<keyword evidence="12" id="KW-1185">Reference proteome</keyword>
<dbReference type="GO" id="GO:0005737">
    <property type="term" value="C:cytoplasm"/>
    <property type="evidence" value="ECO:0007669"/>
    <property type="project" value="TreeGrafter"/>
</dbReference>